<evidence type="ECO:0000313" key="1">
    <source>
        <dbReference type="EMBL" id="PTQ44354.1"/>
    </source>
</evidence>
<reference evidence="2" key="1">
    <citation type="journal article" date="2017" name="Cell">
        <title>Insights into land plant evolution garnered from the Marchantia polymorpha genome.</title>
        <authorList>
            <person name="Bowman J.L."/>
            <person name="Kohchi T."/>
            <person name="Yamato K.T."/>
            <person name="Jenkins J."/>
            <person name="Shu S."/>
            <person name="Ishizaki K."/>
            <person name="Yamaoka S."/>
            <person name="Nishihama R."/>
            <person name="Nakamura Y."/>
            <person name="Berger F."/>
            <person name="Adam C."/>
            <person name="Aki S.S."/>
            <person name="Althoff F."/>
            <person name="Araki T."/>
            <person name="Arteaga-Vazquez M.A."/>
            <person name="Balasubrmanian S."/>
            <person name="Barry K."/>
            <person name="Bauer D."/>
            <person name="Boehm C.R."/>
            <person name="Briginshaw L."/>
            <person name="Caballero-Perez J."/>
            <person name="Catarino B."/>
            <person name="Chen F."/>
            <person name="Chiyoda S."/>
            <person name="Chovatia M."/>
            <person name="Davies K.M."/>
            <person name="Delmans M."/>
            <person name="Demura T."/>
            <person name="Dierschke T."/>
            <person name="Dolan L."/>
            <person name="Dorantes-Acosta A.E."/>
            <person name="Eklund D.M."/>
            <person name="Florent S.N."/>
            <person name="Flores-Sandoval E."/>
            <person name="Fujiyama A."/>
            <person name="Fukuzawa H."/>
            <person name="Galik B."/>
            <person name="Grimanelli D."/>
            <person name="Grimwood J."/>
            <person name="Grossniklaus U."/>
            <person name="Hamada T."/>
            <person name="Haseloff J."/>
            <person name="Hetherington A.J."/>
            <person name="Higo A."/>
            <person name="Hirakawa Y."/>
            <person name="Hundley H.N."/>
            <person name="Ikeda Y."/>
            <person name="Inoue K."/>
            <person name="Inoue S.I."/>
            <person name="Ishida S."/>
            <person name="Jia Q."/>
            <person name="Kakita M."/>
            <person name="Kanazawa T."/>
            <person name="Kawai Y."/>
            <person name="Kawashima T."/>
            <person name="Kennedy M."/>
            <person name="Kinose K."/>
            <person name="Kinoshita T."/>
            <person name="Kohara Y."/>
            <person name="Koide E."/>
            <person name="Komatsu K."/>
            <person name="Kopischke S."/>
            <person name="Kubo M."/>
            <person name="Kyozuka J."/>
            <person name="Lagercrantz U."/>
            <person name="Lin S.S."/>
            <person name="Lindquist E."/>
            <person name="Lipzen A.M."/>
            <person name="Lu C.W."/>
            <person name="De Luna E."/>
            <person name="Martienssen R.A."/>
            <person name="Minamino N."/>
            <person name="Mizutani M."/>
            <person name="Mizutani M."/>
            <person name="Mochizuki N."/>
            <person name="Monte I."/>
            <person name="Mosher R."/>
            <person name="Nagasaki H."/>
            <person name="Nakagami H."/>
            <person name="Naramoto S."/>
            <person name="Nishitani K."/>
            <person name="Ohtani M."/>
            <person name="Okamoto T."/>
            <person name="Okumura M."/>
            <person name="Phillips J."/>
            <person name="Pollak B."/>
            <person name="Reinders A."/>
            <person name="Rovekamp M."/>
            <person name="Sano R."/>
            <person name="Sawa S."/>
            <person name="Schmid M.W."/>
            <person name="Shirakawa M."/>
            <person name="Solano R."/>
            <person name="Spunde A."/>
            <person name="Suetsugu N."/>
            <person name="Sugano S."/>
            <person name="Sugiyama A."/>
            <person name="Sun R."/>
            <person name="Suzuki Y."/>
            <person name="Takenaka M."/>
            <person name="Takezawa D."/>
            <person name="Tomogane H."/>
            <person name="Tsuzuki M."/>
            <person name="Ueda T."/>
            <person name="Umeda M."/>
            <person name="Ward J.M."/>
            <person name="Watanabe Y."/>
            <person name="Yazaki K."/>
            <person name="Yokoyama R."/>
            <person name="Yoshitake Y."/>
            <person name="Yotsui I."/>
            <person name="Zachgo S."/>
            <person name="Schmutz J."/>
        </authorList>
    </citation>
    <scope>NUCLEOTIDE SEQUENCE [LARGE SCALE GENOMIC DNA]</scope>
    <source>
        <strain evidence="2">Tak-1</strain>
    </source>
</reference>
<organism evidence="1 2">
    <name type="scientific">Marchantia polymorpha</name>
    <name type="common">Common liverwort</name>
    <name type="synonym">Marchantia aquatica</name>
    <dbReference type="NCBI Taxonomy" id="3197"/>
    <lineage>
        <taxon>Eukaryota</taxon>
        <taxon>Viridiplantae</taxon>
        <taxon>Streptophyta</taxon>
        <taxon>Embryophyta</taxon>
        <taxon>Marchantiophyta</taxon>
        <taxon>Marchantiopsida</taxon>
        <taxon>Marchantiidae</taxon>
        <taxon>Marchantiales</taxon>
        <taxon>Marchantiaceae</taxon>
        <taxon>Marchantia</taxon>
    </lineage>
</organism>
<name>A0A2R6XE33_MARPO</name>
<gene>
    <name evidence="1" type="ORF">MARPO_0020s0026</name>
</gene>
<keyword evidence="2" id="KW-1185">Reference proteome</keyword>
<evidence type="ECO:0000313" key="2">
    <source>
        <dbReference type="Proteomes" id="UP000244005"/>
    </source>
</evidence>
<accession>A0A2R6XE33</accession>
<sequence length="103" mass="11818">MQLPICMLPHATLSNCIRQYSKWGRVSMKTRGEDYETVKDETVTIKLLHCSFFEVSLFRLSIIFSAMDSGLSFKLRFSLVMLLCGRKHTSGTERAFMSWNGAE</sequence>
<dbReference type="Proteomes" id="UP000244005">
    <property type="component" value="Unassembled WGS sequence"/>
</dbReference>
<protein>
    <submittedName>
        <fullName evidence="1">Uncharacterized protein</fullName>
    </submittedName>
</protein>
<proteinExistence type="predicted"/>
<dbReference type="EMBL" id="KZ772692">
    <property type="protein sequence ID" value="PTQ44354.1"/>
    <property type="molecule type" value="Genomic_DNA"/>
</dbReference>
<dbReference type="AlphaFoldDB" id="A0A2R6XE33"/>